<feature type="compositionally biased region" description="Polar residues" evidence="5">
    <location>
        <begin position="1"/>
        <end position="12"/>
    </location>
</feature>
<dbReference type="InterPro" id="IPR014001">
    <property type="entry name" value="Helicase_ATP-bd"/>
</dbReference>
<feature type="region of interest" description="Disordered" evidence="5">
    <location>
        <begin position="88"/>
        <end position="135"/>
    </location>
</feature>
<dbReference type="InterPro" id="IPR027417">
    <property type="entry name" value="P-loop_NTPase"/>
</dbReference>
<dbReference type="PROSITE" id="PS51192">
    <property type="entry name" value="HELICASE_ATP_BIND_1"/>
    <property type="match status" value="1"/>
</dbReference>
<sequence>MRRSAAPSQLASASKRPRFMPPFANKPPGISTSVNTTNTPKSCGSNSLSTAFTSTSSQKDISSGSRSTSNVLRLIQLQKPAEQHPCKILEPLTKPDPPQAVTSDATQENSYSGKVREDTSDDSLTNANPSPVTLPNQLVRHDSELCSKLTNVSSDIIREEPQDKAVNGENVSSTVQTALASTSHQILKPRMNGLHRSSFRQPLLHKAPPLKTATEENLKKPASHYYSVVWCKLSKKKHKKWEGDAILVTKGKSVTLLDTEGKEIGKGRGYKSSELSSMAEGHTLCIGGKEIEVMGGIKQEDFTSGKCFQTTSTASSFPAADSLPPKPRRVAAKPFMNPQKASSSPAGNSEPVTTTKSAPKPLHDPTHPDALVMPRPSPAHQWAHNPQHHPVVDVVLDPYLSSKLRPHQREGVLFLYECVMGLRSFQGNGAILADDMGLGKTLQCICLIWTLCKQGPYRAKPVTRRVLIVTPGSLVKNWCREFKKWLGNERMRVFAVSADKKVQEFASSPIYPILIISYEMFVRSIEDIRKINFDLIVCDEGHRLKNTNIKTTSLISSLPVQRRILLTGTPVQNDLQEFHSIVEFCNPGVLGSSAAFHRVYEDPITKGNQPQAKSEEKKLAATRAAELSRLTGLFVLRRTQEINNKYLPPKVETVVFCKPSPLQLLLYQWLLSSRVLRSCLTASSQYAEASFSSPHLVCITALKKLCNHPGLLHQACLDADTEHRETGSVDDGFLAEESLYKDLLPFFPDNYTVDSVDMEHSGKMQVLADLLCSLHENGPSEKIVLVSNYTQTLGFLQKLCEQEGYKFCRLDGSTPTARRQEIVEHFNSSYSQETVFLLSSKAGGVGLNLIGASRLLLYDIDWNPANDLQAMARVWRDGQKRQVHIYRLITTGTIEEKVYQRQISKQGLSGAVVDAKSHGHVKFSLEDLRDLFTLHESTACVTHDMMACTCLTGEETVREAPQTAPSRACQLGVKRNQDRKNLSMNQLMEWKHFSGPLSSTFEDDHLLRAGSQITFAFQNKTNDKSTDE</sequence>
<dbReference type="OMA" id="KCQTHEL"/>
<organism evidence="8 9">
    <name type="scientific">Acanthaster planci</name>
    <name type="common">Crown-of-thorns starfish</name>
    <dbReference type="NCBI Taxonomy" id="133434"/>
    <lineage>
        <taxon>Eukaryota</taxon>
        <taxon>Metazoa</taxon>
        <taxon>Echinodermata</taxon>
        <taxon>Eleutherozoa</taxon>
        <taxon>Asterozoa</taxon>
        <taxon>Asteroidea</taxon>
        <taxon>Valvatacea</taxon>
        <taxon>Valvatida</taxon>
        <taxon>Acanthasteridae</taxon>
        <taxon>Acanthaster</taxon>
    </lineage>
</organism>
<dbReference type="GeneID" id="110976561"/>
<feature type="compositionally biased region" description="Polar residues" evidence="5">
    <location>
        <begin position="339"/>
        <end position="357"/>
    </location>
</feature>
<dbReference type="InterPro" id="IPR000330">
    <property type="entry name" value="SNF2_N"/>
</dbReference>
<dbReference type="SMART" id="SM00490">
    <property type="entry name" value="HELICc"/>
    <property type="match status" value="1"/>
</dbReference>
<dbReference type="GO" id="GO:0004386">
    <property type="term" value="F:helicase activity"/>
    <property type="evidence" value="ECO:0007669"/>
    <property type="project" value="UniProtKB-KW"/>
</dbReference>
<dbReference type="InterPro" id="IPR001650">
    <property type="entry name" value="Helicase_C-like"/>
</dbReference>
<evidence type="ECO:0000313" key="8">
    <source>
        <dbReference type="Proteomes" id="UP000694845"/>
    </source>
</evidence>
<feature type="compositionally biased region" description="Polar residues" evidence="5">
    <location>
        <begin position="100"/>
        <end position="112"/>
    </location>
</feature>
<dbReference type="KEGG" id="aplc:110976561"/>
<evidence type="ECO:0000259" key="7">
    <source>
        <dbReference type="PROSITE" id="PS51194"/>
    </source>
</evidence>
<feature type="region of interest" description="Disordered" evidence="5">
    <location>
        <begin position="314"/>
        <end position="383"/>
    </location>
</feature>
<dbReference type="FunFam" id="3.40.50.300:FF:000332">
    <property type="entry name" value="DNA repair and recombination protein RAD54-like"/>
    <property type="match status" value="1"/>
</dbReference>
<dbReference type="Pfam" id="PF00176">
    <property type="entry name" value="SNF2-rel_dom"/>
    <property type="match status" value="1"/>
</dbReference>
<reference evidence="9" key="1">
    <citation type="submission" date="2025-08" db="UniProtKB">
        <authorList>
            <consortium name="RefSeq"/>
        </authorList>
    </citation>
    <scope>IDENTIFICATION</scope>
</reference>
<evidence type="ECO:0000259" key="6">
    <source>
        <dbReference type="PROSITE" id="PS51192"/>
    </source>
</evidence>
<dbReference type="PANTHER" id="PTHR45629">
    <property type="entry name" value="SNF2/RAD54 FAMILY MEMBER"/>
    <property type="match status" value="1"/>
</dbReference>
<feature type="domain" description="Helicase C-terminal" evidence="7">
    <location>
        <begin position="766"/>
        <end position="929"/>
    </location>
</feature>
<dbReference type="Gene3D" id="1.20.120.850">
    <property type="entry name" value="SWI2/SNF2 ATPases, N-terminal domain"/>
    <property type="match status" value="1"/>
</dbReference>
<dbReference type="SUPFAM" id="SSF52540">
    <property type="entry name" value="P-loop containing nucleoside triphosphate hydrolases"/>
    <property type="match status" value="2"/>
</dbReference>
<evidence type="ECO:0000313" key="9">
    <source>
        <dbReference type="RefSeq" id="XP_022085624.1"/>
    </source>
</evidence>
<dbReference type="GO" id="GO:0016787">
    <property type="term" value="F:hydrolase activity"/>
    <property type="evidence" value="ECO:0007669"/>
    <property type="project" value="UniProtKB-KW"/>
</dbReference>
<dbReference type="SMART" id="SM00487">
    <property type="entry name" value="DEXDc"/>
    <property type="match status" value="1"/>
</dbReference>
<evidence type="ECO:0000256" key="5">
    <source>
        <dbReference type="SAM" id="MobiDB-lite"/>
    </source>
</evidence>
<dbReference type="CTD" id="25788"/>
<feature type="region of interest" description="Disordered" evidence="5">
    <location>
        <begin position="1"/>
        <end position="67"/>
    </location>
</feature>
<feature type="compositionally biased region" description="Polar residues" evidence="5">
    <location>
        <begin position="122"/>
        <end position="135"/>
    </location>
</feature>
<evidence type="ECO:0000256" key="3">
    <source>
        <dbReference type="ARBA" id="ARBA00022806"/>
    </source>
</evidence>
<dbReference type="OrthoDB" id="413460at2759"/>
<accession>A0A8B7XXL0</accession>
<keyword evidence="8" id="KW-1185">Reference proteome</keyword>
<dbReference type="PROSITE" id="PS51194">
    <property type="entry name" value="HELICASE_CTER"/>
    <property type="match status" value="1"/>
</dbReference>
<evidence type="ECO:0000256" key="2">
    <source>
        <dbReference type="ARBA" id="ARBA00022801"/>
    </source>
</evidence>
<dbReference type="GO" id="GO:0000724">
    <property type="term" value="P:double-strand break repair via homologous recombination"/>
    <property type="evidence" value="ECO:0007669"/>
    <property type="project" value="TreeGrafter"/>
</dbReference>
<dbReference type="InterPro" id="IPR049730">
    <property type="entry name" value="SNF2/RAD54-like_C"/>
</dbReference>
<gene>
    <name evidence="9" type="primary">LOC110976561</name>
</gene>
<keyword evidence="1" id="KW-0547">Nucleotide-binding</keyword>
<dbReference type="CDD" id="cd18793">
    <property type="entry name" value="SF2_C_SNF"/>
    <property type="match status" value="1"/>
</dbReference>
<dbReference type="Pfam" id="PF00271">
    <property type="entry name" value="Helicase_C"/>
    <property type="match status" value="1"/>
</dbReference>
<dbReference type="GO" id="GO:0015616">
    <property type="term" value="F:DNA translocase activity"/>
    <property type="evidence" value="ECO:0007669"/>
    <property type="project" value="TreeGrafter"/>
</dbReference>
<dbReference type="InterPro" id="IPR038718">
    <property type="entry name" value="SNF2-like_sf"/>
</dbReference>
<dbReference type="Proteomes" id="UP000694845">
    <property type="component" value="Unplaced"/>
</dbReference>
<feature type="domain" description="Helicase ATP-binding" evidence="6">
    <location>
        <begin position="421"/>
        <end position="588"/>
    </location>
</feature>
<protein>
    <submittedName>
        <fullName evidence="9">DNA repair and recombination protein RAD54B-like</fullName>
    </submittedName>
</protein>
<proteinExistence type="predicted"/>
<dbReference type="RefSeq" id="XP_022085624.1">
    <property type="nucleotide sequence ID" value="XM_022229932.1"/>
</dbReference>
<dbReference type="InterPro" id="IPR050496">
    <property type="entry name" value="SNF2_RAD54_helicase_repair"/>
</dbReference>
<name>A0A8B7XXL0_ACAPL</name>
<dbReference type="GO" id="GO:0005634">
    <property type="term" value="C:nucleus"/>
    <property type="evidence" value="ECO:0007669"/>
    <property type="project" value="TreeGrafter"/>
</dbReference>
<dbReference type="Gene3D" id="3.40.50.10810">
    <property type="entry name" value="Tandem AAA-ATPase domain"/>
    <property type="match status" value="1"/>
</dbReference>
<dbReference type="FunFam" id="3.40.50.10810:FF:000020">
    <property type="entry name" value="DNA repair and recombination protein RAD54B"/>
    <property type="match status" value="1"/>
</dbReference>
<evidence type="ECO:0000256" key="4">
    <source>
        <dbReference type="ARBA" id="ARBA00022840"/>
    </source>
</evidence>
<evidence type="ECO:0000256" key="1">
    <source>
        <dbReference type="ARBA" id="ARBA00022741"/>
    </source>
</evidence>
<keyword evidence="2" id="KW-0378">Hydrolase</keyword>
<keyword evidence="3" id="KW-0347">Helicase</keyword>
<dbReference type="GO" id="GO:0005524">
    <property type="term" value="F:ATP binding"/>
    <property type="evidence" value="ECO:0007669"/>
    <property type="project" value="UniProtKB-KW"/>
</dbReference>
<dbReference type="Gene3D" id="3.40.50.300">
    <property type="entry name" value="P-loop containing nucleotide triphosphate hydrolases"/>
    <property type="match status" value="1"/>
</dbReference>
<dbReference type="GO" id="GO:0007131">
    <property type="term" value="P:reciprocal meiotic recombination"/>
    <property type="evidence" value="ECO:0007669"/>
    <property type="project" value="TreeGrafter"/>
</dbReference>
<feature type="compositionally biased region" description="Polar residues" evidence="5">
    <location>
        <begin position="30"/>
        <end position="67"/>
    </location>
</feature>
<dbReference type="PANTHER" id="PTHR45629:SF7">
    <property type="entry name" value="DNA EXCISION REPAIR PROTEIN ERCC-6-RELATED"/>
    <property type="match status" value="1"/>
</dbReference>
<keyword evidence="4" id="KW-0067">ATP-binding</keyword>
<dbReference type="AlphaFoldDB" id="A0A8B7XXL0"/>